<evidence type="ECO:0000313" key="1">
    <source>
        <dbReference type="EMBL" id="EJX08157.1"/>
    </source>
</evidence>
<proteinExistence type="predicted"/>
<dbReference type="AlphaFoldDB" id="J9GK67"/>
<comment type="caution">
    <text evidence="1">The sequence shown here is derived from an EMBL/GenBank/DDBJ whole genome shotgun (WGS) entry which is preliminary data.</text>
</comment>
<reference evidence="1" key="1">
    <citation type="journal article" date="2012" name="PLoS ONE">
        <title>Gene sets for utilization of primary and secondary nutrition supplies in the distal gut of endangered iberian lynx.</title>
        <authorList>
            <person name="Alcaide M."/>
            <person name="Messina E."/>
            <person name="Richter M."/>
            <person name="Bargiela R."/>
            <person name="Peplies J."/>
            <person name="Huws S.A."/>
            <person name="Newbold C.J."/>
            <person name="Golyshin P.N."/>
            <person name="Simon M.A."/>
            <person name="Lopez G."/>
            <person name="Yakimov M.M."/>
            <person name="Ferrer M."/>
        </authorList>
    </citation>
    <scope>NUCLEOTIDE SEQUENCE</scope>
</reference>
<protein>
    <submittedName>
        <fullName evidence="1">Uncharacterized protein</fullName>
    </submittedName>
</protein>
<gene>
    <name evidence="1" type="ORF">EVA_03737</name>
</gene>
<accession>J9GK67</accession>
<organism evidence="1">
    <name type="scientific">gut metagenome</name>
    <dbReference type="NCBI Taxonomy" id="749906"/>
    <lineage>
        <taxon>unclassified sequences</taxon>
        <taxon>metagenomes</taxon>
        <taxon>organismal metagenomes</taxon>
    </lineage>
</organism>
<sequence>MQDTKQCTRCKKIKPLSQFYIRENGKPRNYCKSCEIQRIKAYTNKKQTATKSKHKKVKSPCRECARFLTPKCDQQLWLLIGADRECQFFSERKATSTPR</sequence>
<name>J9GK67_9ZZZZ</name>
<dbReference type="EMBL" id="AMCI01000692">
    <property type="protein sequence ID" value="EJX08157.1"/>
    <property type="molecule type" value="Genomic_DNA"/>
</dbReference>